<dbReference type="PRINTS" id="PR01100">
    <property type="entry name" value="SHIKIMTKNASE"/>
</dbReference>
<dbReference type="SUPFAM" id="SSF52540">
    <property type="entry name" value="P-loop containing nucleoside triphosphate hydrolases"/>
    <property type="match status" value="1"/>
</dbReference>
<dbReference type="InterPro" id="IPR027417">
    <property type="entry name" value="P-loop_NTPase"/>
</dbReference>
<reference evidence="1" key="2">
    <citation type="journal article" date="2021" name="PeerJ">
        <title>Extensive microbial diversity within the chicken gut microbiome revealed by metagenomics and culture.</title>
        <authorList>
            <person name="Gilroy R."/>
            <person name="Ravi A."/>
            <person name="Getino M."/>
            <person name="Pursley I."/>
            <person name="Horton D.L."/>
            <person name="Alikhan N.F."/>
            <person name="Baker D."/>
            <person name="Gharbi K."/>
            <person name="Hall N."/>
            <person name="Watson M."/>
            <person name="Adriaenssens E.M."/>
            <person name="Foster-Nyarko E."/>
            <person name="Jarju S."/>
            <person name="Secka A."/>
            <person name="Antonio M."/>
            <person name="Oren A."/>
            <person name="Chaudhuri R.R."/>
            <person name="La Ragione R."/>
            <person name="Hildebrand F."/>
            <person name="Pallen M.J."/>
        </authorList>
    </citation>
    <scope>NUCLEOTIDE SEQUENCE</scope>
    <source>
        <strain evidence="1">CHK195-15760</strain>
    </source>
</reference>
<dbReference type="InterPro" id="IPR031322">
    <property type="entry name" value="Shikimate/glucono_kinase"/>
</dbReference>
<sequence length="187" mass="22203">MPKFVLIIGPQAVGKMTVGQELAKITGYKLFHNHMTIEMVRLIFDYSKESYRRMNQLIRYEVLKEFAKSNEKGIIVTGCFDFGKDFELEKKETDKWMNLFEESYVVELEADLEERLKRNTTPNRLEHKASKRNLEWSKKDLLRSMEKHRLNSNLGEGEKIFKNYLKINNTNIEANETARMIKERFNL</sequence>
<evidence type="ECO:0000313" key="2">
    <source>
        <dbReference type="Proteomes" id="UP000824093"/>
    </source>
</evidence>
<dbReference type="Gene3D" id="3.40.50.300">
    <property type="entry name" value="P-loop containing nucleotide triphosphate hydrolases"/>
    <property type="match status" value="1"/>
</dbReference>
<reference evidence="1" key="1">
    <citation type="submission" date="2020-10" db="EMBL/GenBank/DDBJ databases">
        <authorList>
            <person name="Gilroy R."/>
        </authorList>
    </citation>
    <scope>NUCLEOTIDE SEQUENCE</scope>
    <source>
        <strain evidence="1">CHK195-15760</strain>
    </source>
</reference>
<organism evidence="1 2">
    <name type="scientific">Candidatus Merdicola faecigallinarum</name>
    <dbReference type="NCBI Taxonomy" id="2840862"/>
    <lineage>
        <taxon>Bacteria</taxon>
        <taxon>Bacillati</taxon>
        <taxon>Bacillota</taxon>
        <taxon>Clostridia</taxon>
        <taxon>Candidatus Merdicola</taxon>
    </lineage>
</organism>
<dbReference type="AlphaFoldDB" id="A0A9D1S9J0"/>
<name>A0A9D1S9J0_9FIRM</name>
<gene>
    <name evidence="1" type="ORF">IAB70_04645</name>
</gene>
<comment type="caution">
    <text evidence="1">The sequence shown here is derived from an EMBL/GenBank/DDBJ whole genome shotgun (WGS) entry which is preliminary data.</text>
</comment>
<dbReference type="EMBL" id="DVNH01000030">
    <property type="protein sequence ID" value="HIU51890.1"/>
    <property type="molecule type" value="Genomic_DNA"/>
</dbReference>
<protein>
    <submittedName>
        <fullName evidence="1">AAA family ATPase</fullName>
    </submittedName>
</protein>
<accession>A0A9D1S9J0</accession>
<dbReference type="Pfam" id="PF01202">
    <property type="entry name" value="SKI"/>
    <property type="match status" value="1"/>
</dbReference>
<dbReference type="Proteomes" id="UP000824093">
    <property type="component" value="Unassembled WGS sequence"/>
</dbReference>
<evidence type="ECO:0000313" key="1">
    <source>
        <dbReference type="EMBL" id="HIU51890.1"/>
    </source>
</evidence>
<proteinExistence type="predicted"/>